<protein>
    <recommendedName>
        <fullName evidence="4">DUF4124 domain-containing protein</fullName>
    </recommendedName>
</protein>
<name>A0ABX6VA63_9GAMM</name>
<gene>
    <name evidence="2" type="ORF">FM038_019510</name>
</gene>
<organism evidence="2 3">
    <name type="scientific">Shewanella eurypsychrophilus</name>
    <dbReference type="NCBI Taxonomy" id="2593656"/>
    <lineage>
        <taxon>Bacteria</taxon>
        <taxon>Pseudomonadati</taxon>
        <taxon>Pseudomonadota</taxon>
        <taxon>Gammaproteobacteria</taxon>
        <taxon>Alteromonadales</taxon>
        <taxon>Shewanellaceae</taxon>
        <taxon>Shewanella</taxon>
    </lineage>
</organism>
<proteinExistence type="predicted"/>
<evidence type="ECO:0008006" key="4">
    <source>
        <dbReference type="Google" id="ProtNLM"/>
    </source>
</evidence>
<accession>A0ABX6VA63</accession>
<dbReference type="Proteomes" id="UP000316416">
    <property type="component" value="Chromosome"/>
</dbReference>
<evidence type="ECO:0000313" key="3">
    <source>
        <dbReference type="Proteomes" id="UP000316416"/>
    </source>
</evidence>
<feature type="signal peptide" evidence="1">
    <location>
        <begin position="1"/>
        <end position="32"/>
    </location>
</feature>
<dbReference type="RefSeq" id="WP_223292914.1">
    <property type="nucleotide sequence ID" value="NZ_CP045503.2"/>
</dbReference>
<evidence type="ECO:0000313" key="2">
    <source>
        <dbReference type="EMBL" id="QPG59325.2"/>
    </source>
</evidence>
<sequence length="238" mass="26181">MLFSINQSNQRLTLVSIAVLLTSLLLSLPSLAINKCVSDSGKVGYQDMPCPEASQSDVIVVKEQNARVQDNQVQVISVLHQSKVYLVGVPKSWKSRINHSPSGDASTLRVKPYSGSDMTLLMTFIKIDSREFSQTGLLDRVMLETDMKYMFSRDSKLNSHELTPLFLDGKVRLTNYVDPVIASRKKLTKGEYAYVTAGALVSDGLLINITILSNHLGSDNYAKAFAAVHTVNVQSANL</sequence>
<feature type="chain" id="PRO_5047152185" description="DUF4124 domain-containing protein" evidence="1">
    <location>
        <begin position="33"/>
        <end position="238"/>
    </location>
</feature>
<dbReference type="EMBL" id="CP045503">
    <property type="protein sequence ID" value="QPG59325.2"/>
    <property type="molecule type" value="Genomic_DNA"/>
</dbReference>
<keyword evidence="1" id="KW-0732">Signal</keyword>
<reference evidence="2" key="1">
    <citation type="submission" date="2021-07" db="EMBL/GenBank/DDBJ databases">
        <title>Shewanella sp. YLB-07 whole genome sequence.</title>
        <authorList>
            <person name="Yu L."/>
        </authorList>
    </citation>
    <scope>NUCLEOTIDE SEQUENCE</scope>
    <source>
        <strain evidence="2">YLB-08</strain>
    </source>
</reference>
<evidence type="ECO:0000256" key="1">
    <source>
        <dbReference type="SAM" id="SignalP"/>
    </source>
</evidence>
<keyword evidence="3" id="KW-1185">Reference proteome</keyword>